<dbReference type="Proteomes" id="UP000270868">
    <property type="component" value="Unassembled WGS sequence"/>
</dbReference>
<evidence type="ECO:0000313" key="1">
    <source>
        <dbReference type="EMBL" id="RSJ88298.1"/>
    </source>
</evidence>
<dbReference type="EMBL" id="RJPS01000015">
    <property type="protein sequence ID" value="RSJ88298.1"/>
    <property type="molecule type" value="Genomic_DNA"/>
</dbReference>
<dbReference type="RefSeq" id="WP_125373936.1">
    <property type="nucleotide sequence ID" value="NZ_RJPS01000015.1"/>
</dbReference>
<sequence>MIYLYENHLGGWYTLDHYEEPDYCGTCRSFDEYIGAFRSMEDVALKLLKEDASDEEIQRVTGLKVIIKFEKARKEND</sequence>
<proteinExistence type="predicted"/>
<evidence type="ECO:0000313" key="2">
    <source>
        <dbReference type="Proteomes" id="UP000270868"/>
    </source>
</evidence>
<reference evidence="1 2" key="1">
    <citation type="submission" date="2018-11" db="EMBL/GenBank/DDBJ databases">
        <title>Species Designations Belie Phenotypic and Genotypic Heterogeneity in Oral Streptococci.</title>
        <authorList>
            <person name="Velsko I."/>
        </authorList>
    </citation>
    <scope>NUCLEOTIDE SEQUENCE [LARGE SCALE GENOMIC DNA]</scope>
    <source>
        <strain evidence="1 2">A52</strain>
    </source>
</reference>
<dbReference type="AlphaFoldDB" id="A0A428GXY6"/>
<organism evidence="1 2">
    <name type="scientific">Streptococcus cristatus</name>
    <dbReference type="NCBI Taxonomy" id="45634"/>
    <lineage>
        <taxon>Bacteria</taxon>
        <taxon>Bacillati</taxon>
        <taxon>Bacillota</taxon>
        <taxon>Bacilli</taxon>
        <taxon>Lactobacillales</taxon>
        <taxon>Streptococcaceae</taxon>
        <taxon>Streptococcus</taxon>
    </lineage>
</organism>
<comment type="caution">
    <text evidence="1">The sequence shown here is derived from an EMBL/GenBank/DDBJ whole genome shotgun (WGS) entry which is preliminary data.</text>
</comment>
<protein>
    <submittedName>
        <fullName evidence="1">Uncharacterized protein</fullName>
    </submittedName>
</protein>
<gene>
    <name evidence="1" type="ORF">D8792_09745</name>
</gene>
<name>A0A428GXY6_STRCR</name>
<accession>A0A428GXY6</accession>